<dbReference type="GO" id="GO:0005634">
    <property type="term" value="C:nucleus"/>
    <property type="evidence" value="ECO:0007669"/>
    <property type="project" value="UniProtKB-SubCell"/>
</dbReference>
<keyword evidence="4 8" id="KW-0378">Hydrolase</keyword>
<gene>
    <name evidence="8" type="ORF">RF55_650</name>
</gene>
<evidence type="ECO:0000313" key="9">
    <source>
        <dbReference type="Proteomes" id="UP000036403"/>
    </source>
</evidence>
<evidence type="ECO:0000259" key="7">
    <source>
        <dbReference type="SMART" id="SM01168"/>
    </source>
</evidence>
<reference evidence="8 9" key="1">
    <citation type="submission" date="2015-04" db="EMBL/GenBank/DDBJ databases">
        <title>Lasius niger genome sequencing.</title>
        <authorList>
            <person name="Konorov E.A."/>
            <person name="Nikitin M.A."/>
            <person name="Kirill M.V."/>
            <person name="Chang P."/>
        </authorList>
    </citation>
    <scope>NUCLEOTIDE SEQUENCE [LARGE SCALE GENOMIC DNA]</scope>
    <source>
        <tissue evidence="8">Whole</tissue>
    </source>
</reference>
<proteinExistence type="predicted"/>
<evidence type="ECO:0000256" key="3">
    <source>
        <dbReference type="ARBA" id="ARBA00022723"/>
    </source>
</evidence>
<dbReference type="EMBL" id="LBMM01000191">
    <property type="protein sequence ID" value="KMR04537.1"/>
    <property type="molecule type" value="Genomic_DNA"/>
</dbReference>
<dbReference type="PANTHER" id="PTHR13204:SF1">
    <property type="entry name" value="ESTER HYDROLASE C11ORF54"/>
    <property type="match status" value="1"/>
</dbReference>
<evidence type="ECO:0000256" key="6">
    <source>
        <dbReference type="ARBA" id="ARBA00023242"/>
    </source>
</evidence>
<protein>
    <submittedName>
        <fullName evidence="8">Ester hydrolase c11orf54-like protein</fullName>
    </submittedName>
</protein>
<comment type="caution">
    <text evidence="8">The sequence shown here is derived from an EMBL/GenBank/DDBJ whole genome shotgun (WGS) entry which is preliminary data.</text>
</comment>
<dbReference type="PaxDb" id="67767-A0A0J7L9H0"/>
<dbReference type="PANTHER" id="PTHR13204">
    <property type="entry name" value="PTD012 PROTEIN"/>
    <property type="match status" value="1"/>
</dbReference>
<dbReference type="GO" id="GO:0016788">
    <property type="term" value="F:hydrolase activity, acting on ester bonds"/>
    <property type="evidence" value="ECO:0007669"/>
    <property type="project" value="TreeGrafter"/>
</dbReference>
<evidence type="ECO:0000256" key="4">
    <source>
        <dbReference type="ARBA" id="ARBA00022801"/>
    </source>
</evidence>
<evidence type="ECO:0000313" key="8">
    <source>
        <dbReference type="EMBL" id="KMR04537.1"/>
    </source>
</evidence>
<dbReference type="InterPro" id="IPR015021">
    <property type="entry name" value="C11orf54_DUF1907"/>
</dbReference>
<keyword evidence="9" id="KW-1185">Reference proteome</keyword>
<name>A0A0J7L9H0_LASNI</name>
<dbReference type="AlphaFoldDB" id="A0A0J7L9H0"/>
<keyword evidence="6" id="KW-0539">Nucleus</keyword>
<comment type="subcellular location">
    <subcellularLocation>
        <location evidence="1">Nucleus</location>
    </subcellularLocation>
</comment>
<feature type="domain" description="DUF1907" evidence="7">
    <location>
        <begin position="33"/>
        <end position="198"/>
    </location>
</feature>
<dbReference type="GO" id="GO:0008270">
    <property type="term" value="F:zinc ion binding"/>
    <property type="evidence" value="ECO:0007669"/>
    <property type="project" value="TreeGrafter"/>
</dbReference>
<organism evidence="8 9">
    <name type="scientific">Lasius niger</name>
    <name type="common">Black garden ant</name>
    <dbReference type="NCBI Taxonomy" id="67767"/>
    <lineage>
        <taxon>Eukaryota</taxon>
        <taxon>Metazoa</taxon>
        <taxon>Ecdysozoa</taxon>
        <taxon>Arthropoda</taxon>
        <taxon>Hexapoda</taxon>
        <taxon>Insecta</taxon>
        <taxon>Pterygota</taxon>
        <taxon>Neoptera</taxon>
        <taxon>Endopterygota</taxon>
        <taxon>Hymenoptera</taxon>
        <taxon>Apocrita</taxon>
        <taxon>Aculeata</taxon>
        <taxon>Formicoidea</taxon>
        <taxon>Formicidae</taxon>
        <taxon>Formicinae</taxon>
        <taxon>Lasius</taxon>
        <taxon>Lasius</taxon>
    </lineage>
</organism>
<evidence type="ECO:0000256" key="2">
    <source>
        <dbReference type="ARBA" id="ARBA00011245"/>
    </source>
</evidence>
<dbReference type="Pfam" id="PF08925">
    <property type="entry name" value="DUF1907"/>
    <property type="match status" value="2"/>
</dbReference>
<sequence>MQAYGDPLIYPEMLLTIGETDLFVPEAKGLARTLQNGLRKHFAEATVEWVDCSDLTQEPFNLAAPAFLDEDTGMCALESITNSNPDYYPYGNLFISEGQPGQVLKVQAKKRINMGFLSALQNALYYEYSFNNPRQLVGLGGTFVMKNGRAKHHVLPYSWNARLKAAADIHNWLHYFVLDAPLIAVGTLVSSSEFYKAISRDSKGYVISFA</sequence>
<dbReference type="Proteomes" id="UP000036403">
    <property type="component" value="Unassembled WGS sequence"/>
</dbReference>
<dbReference type="SMART" id="SM01168">
    <property type="entry name" value="DUF1907"/>
    <property type="match status" value="1"/>
</dbReference>
<dbReference type="SUPFAM" id="SSF117856">
    <property type="entry name" value="AF0104/ALDC/Ptd012-like"/>
    <property type="match status" value="1"/>
</dbReference>
<dbReference type="OrthoDB" id="7441093at2759"/>
<evidence type="ECO:0000256" key="1">
    <source>
        <dbReference type="ARBA" id="ARBA00004123"/>
    </source>
</evidence>
<comment type="subunit">
    <text evidence="2">Monomer.</text>
</comment>
<keyword evidence="3" id="KW-0479">Metal-binding</keyword>
<evidence type="ECO:0000256" key="5">
    <source>
        <dbReference type="ARBA" id="ARBA00022833"/>
    </source>
</evidence>
<accession>A0A0J7L9H0</accession>
<keyword evidence="5" id="KW-0862">Zinc</keyword>